<dbReference type="FunFam" id="1.10.510.10:FF:000394">
    <property type="entry name" value="Serine/threonine-protein kinase HSL1"/>
    <property type="match status" value="1"/>
</dbReference>
<dbReference type="SMART" id="SM00220">
    <property type="entry name" value="S_TKc"/>
    <property type="match status" value="1"/>
</dbReference>
<dbReference type="GO" id="GO:0005935">
    <property type="term" value="C:cellular bud neck"/>
    <property type="evidence" value="ECO:0007669"/>
    <property type="project" value="UniProtKB-SubCell"/>
</dbReference>
<dbReference type="InterPro" id="IPR000719">
    <property type="entry name" value="Prot_kinase_dom"/>
</dbReference>
<dbReference type="GO" id="GO:0004674">
    <property type="term" value="F:protein serine/threonine kinase activity"/>
    <property type="evidence" value="ECO:0007669"/>
    <property type="project" value="UniProtKB-KW"/>
</dbReference>
<evidence type="ECO:0000256" key="3">
    <source>
        <dbReference type="ARBA" id="ARBA00012513"/>
    </source>
</evidence>
<protein>
    <recommendedName>
        <fullName evidence="3">non-specific serine/threonine protein kinase</fullName>
        <ecNumber evidence="3">2.7.11.1</ecNumber>
    </recommendedName>
</protein>
<evidence type="ECO:0000256" key="8">
    <source>
        <dbReference type="ARBA" id="ARBA00022777"/>
    </source>
</evidence>
<evidence type="ECO:0000256" key="7">
    <source>
        <dbReference type="ARBA" id="ARBA00022741"/>
    </source>
</evidence>
<feature type="compositionally biased region" description="Polar residues" evidence="14">
    <location>
        <begin position="104"/>
        <end position="124"/>
    </location>
</feature>
<evidence type="ECO:0000256" key="10">
    <source>
        <dbReference type="ARBA" id="ARBA00047899"/>
    </source>
</evidence>
<comment type="similarity">
    <text evidence="2">Belongs to the protein kinase superfamily. CAMK Ser/Thr protein kinase family. NIM1 subfamily.</text>
</comment>
<evidence type="ECO:0000256" key="4">
    <source>
        <dbReference type="ARBA" id="ARBA00022527"/>
    </source>
</evidence>
<evidence type="ECO:0000259" key="15">
    <source>
        <dbReference type="PROSITE" id="PS50011"/>
    </source>
</evidence>
<dbReference type="InterPro" id="IPR017441">
    <property type="entry name" value="Protein_kinase_ATP_BS"/>
</dbReference>
<evidence type="ECO:0000256" key="14">
    <source>
        <dbReference type="SAM" id="MobiDB-lite"/>
    </source>
</evidence>
<evidence type="ECO:0000256" key="5">
    <source>
        <dbReference type="ARBA" id="ARBA00022553"/>
    </source>
</evidence>
<feature type="binding site" evidence="12">
    <location>
        <position position="163"/>
    </location>
    <ligand>
        <name>ATP</name>
        <dbReference type="ChEBI" id="CHEBI:30616"/>
    </ligand>
</feature>
<evidence type="ECO:0000313" key="17">
    <source>
        <dbReference type="Proteomes" id="UP000689129"/>
    </source>
</evidence>
<dbReference type="OrthoDB" id="504170at2759"/>
<keyword evidence="7 12" id="KW-0547">Nucleotide-binding</keyword>
<comment type="caution">
    <text evidence="16">The sequence shown here is derived from an EMBL/GenBank/DDBJ whole genome shotgun (WGS) entry which is preliminary data.</text>
</comment>
<comment type="subcellular location">
    <subcellularLocation>
        <location evidence="1">Bud neck</location>
    </subcellularLocation>
</comment>
<dbReference type="GO" id="GO:0005940">
    <property type="term" value="C:septin ring"/>
    <property type="evidence" value="ECO:0007669"/>
    <property type="project" value="UniProtKB-ARBA"/>
</dbReference>
<evidence type="ECO:0000256" key="12">
    <source>
        <dbReference type="PROSITE-ProRule" id="PRU10141"/>
    </source>
</evidence>
<evidence type="ECO:0000313" key="16">
    <source>
        <dbReference type="EMBL" id="KAG7138899.1"/>
    </source>
</evidence>
<dbReference type="EMBL" id="JAEMWZ010000065">
    <property type="protein sequence ID" value="KAG7138899.1"/>
    <property type="molecule type" value="Genomic_DNA"/>
</dbReference>
<keyword evidence="6" id="KW-0808">Transferase</keyword>
<evidence type="ECO:0000256" key="2">
    <source>
        <dbReference type="ARBA" id="ARBA00010791"/>
    </source>
</evidence>
<comment type="catalytic activity">
    <reaction evidence="10">
        <text>L-threonyl-[protein] + ATP = O-phospho-L-threonyl-[protein] + ADP + H(+)</text>
        <dbReference type="Rhea" id="RHEA:46608"/>
        <dbReference type="Rhea" id="RHEA-COMP:11060"/>
        <dbReference type="Rhea" id="RHEA-COMP:11605"/>
        <dbReference type="ChEBI" id="CHEBI:15378"/>
        <dbReference type="ChEBI" id="CHEBI:30013"/>
        <dbReference type="ChEBI" id="CHEBI:30616"/>
        <dbReference type="ChEBI" id="CHEBI:61977"/>
        <dbReference type="ChEBI" id="CHEBI:456216"/>
        <dbReference type="EC" id="2.7.11.1"/>
    </reaction>
</comment>
<feature type="compositionally biased region" description="Polar residues" evidence="14">
    <location>
        <begin position="23"/>
        <end position="35"/>
    </location>
</feature>
<reference evidence="16" key="1">
    <citation type="journal article" date="2021" name="Mol. Plant Pathol.">
        <title>A 20-kb lineage-specific genomic region tames virulence in pathogenic amphidiploid Verticillium longisporum.</title>
        <authorList>
            <person name="Harting R."/>
            <person name="Starke J."/>
            <person name="Kusch H."/>
            <person name="Poggeler S."/>
            <person name="Maurus I."/>
            <person name="Schluter R."/>
            <person name="Landesfeind M."/>
            <person name="Bulla I."/>
            <person name="Nowrousian M."/>
            <person name="de Jonge R."/>
            <person name="Stahlhut G."/>
            <person name="Hoff K.J."/>
            <person name="Asshauer K.P."/>
            <person name="Thurmer A."/>
            <person name="Stanke M."/>
            <person name="Daniel R."/>
            <person name="Morgenstern B."/>
            <person name="Thomma B.P.H.J."/>
            <person name="Kronstad J.W."/>
            <person name="Braus-Stromeyer S.A."/>
            <person name="Braus G.H."/>
        </authorList>
    </citation>
    <scope>NUCLEOTIDE SEQUENCE</scope>
    <source>
        <strain evidence="16">Vl32</strain>
    </source>
</reference>
<dbReference type="Pfam" id="PF00069">
    <property type="entry name" value="Pkinase"/>
    <property type="match status" value="1"/>
</dbReference>
<dbReference type="InterPro" id="IPR008271">
    <property type="entry name" value="Ser/Thr_kinase_AS"/>
</dbReference>
<dbReference type="PROSITE" id="PS00108">
    <property type="entry name" value="PROTEIN_KINASE_ST"/>
    <property type="match status" value="1"/>
</dbReference>
<keyword evidence="5" id="KW-0597">Phosphoprotein</keyword>
<dbReference type="Proteomes" id="UP000689129">
    <property type="component" value="Unassembled WGS sequence"/>
</dbReference>
<dbReference type="PROSITE" id="PS00107">
    <property type="entry name" value="PROTEIN_KINASE_ATP"/>
    <property type="match status" value="1"/>
</dbReference>
<evidence type="ECO:0000256" key="13">
    <source>
        <dbReference type="RuleBase" id="RU000304"/>
    </source>
</evidence>
<keyword evidence="4 13" id="KW-0723">Serine/threonine-protein kinase</keyword>
<evidence type="ECO:0000256" key="9">
    <source>
        <dbReference type="ARBA" id="ARBA00022840"/>
    </source>
</evidence>
<dbReference type="PROSITE" id="PS50011">
    <property type="entry name" value="PROTEIN_KINASE_DOM"/>
    <property type="match status" value="1"/>
</dbReference>
<dbReference type="PANTHER" id="PTHR24346:SF110">
    <property type="entry name" value="NON-SPECIFIC SERINE_THREONINE PROTEIN KINASE"/>
    <property type="match status" value="1"/>
</dbReference>
<keyword evidence="8 16" id="KW-0418">Kinase</keyword>
<comment type="catalytic activity">
    <reaction evidence="11">
        <text>L-seryl-[protein] + ATP = O-phospho-L-seryl-[protein] + ADP + H(+)</text>
        <dbReference type="Rhea" id="RHEA:17989"/>
        <dbReference type="Rhea" id="RHEA-COMP:9863"/>
        <dbReference type="Rhea" id="RHEA-COMP:11604"/>
        <dbReference type="ChEBI" id="CHEBI:15378"/>
        <dbReference type="ChEBI" id="CHEBI:29999"/>
        <dbReference type="ChEBI" id="CHEBI:30616"/>
        <dbReference type="ChEBI" id="CHEBI:83421"/>
        <dbReference type="ChEBI" id="CHEBI:456216"/>
        <dbReference type="EC" id="2.7.11.1"/>
    </reaction>
</comment>
<sequence length="466" mass="52568">MSEAGRLKSSAAVRPPLGDATYRINNNLPNTSAKSPKSHGPEANGARIDPVVSLINPDIEMPDEPTVSEPHAPDGGHNCAAPPPGPQPRHPRTRAVQETDPSKRVSQASTAPSSNRSSNCSYKTQVGPWQLGKTLGKGSSARVRLCRHRLSGELAAVKIIPKKTAYLIQHGSLAALHQYDDSLPDRIDGEMRVPMSIEREVAILKLVDHPNVMKVYDIWENRSEIYLVLEYVDKGDLFDYINTNGRLNEEAAMYFFRQIMSAMQHCHAFNICHRDLKPENILLNAENQIKIADFGMAALHQSEGHRLETACGSPHYAAPELLKNKHYRGDRADVWSMGVILYAILAARLPFDDPDIRVLLARTKKGIYEMPEFLSPEAKDLICRMLQVNPDIRISLKDMWRHPLIRKYDYLDNFGTKAGQPRNIREGFDYTPLKPQEVDDHLVRQLRSLWHMFSEHQIKLMLLDSS</sequence>
<evidence type="ECO:0000256" key="1">
    <source>
        <dbReference type="ARBA" id="ARBA00004266"/>
    </source>
</evidence>
<feature type="domain" description="Protein kinase" evidence="15">
    <location>
        <begin position="129"/>
        <end position="405"/>
    </location>
</feature>
<dbReference type="CDD" id="cd14081">
    <property type="entry name" value="STKc_BRSK1_2"/>
    <property type="match status" value="1"/>
</dbReference>
<name>A0A8I2ZX50_VERLO</name>
<proteinExistence type="inferred from homology"/>
<dbReference type="GO" id="GO:0005524">
    <property type="term" value="F:ATP binding"/>
    <property type="evidence" value="ECO:0007669"/>
    <property type="project" value="UniProtKB-UniRule"/>
</dbReference>
<dbReference type="EC" id="2.7.11.1" evidence="3"/>
<dbReference type="GO" id="GO:0035556">
    <property type="term" value="P:intracellular signal transduction"/>
    <property type="evidence" value="ECO:0007669"/>
    <property type="project" value="TreeGrafter"/>
</dbReference>
<dbReference type="PANTHER" id="PTHR24346">
    <property type="entry name" value="MAP/MICROTUBULE AFFINITY-REGULATING KINASE"/>
    <property type="match status" value="1"/>
</dbReference>
<keyword evidence="9 12" id="KW-0067">ATP-binding</keyword>
<dbReference type="AlphaFoldDB" id="A0A8I2ZX50"/>
<gene>
    <name evidence="16" type="ORF">HYQ45_003945</name>
</gene>
<accession>A0A8I2ZX50</accession>
<organism evidence="16 17">
    <name type="scientific">Verticillium longisporum</name>
    <name type="common">Verticillium dahliae var. longisporum</name>
    <dbReference type="NCBI Taxonomy" id="100787"/>
    <lineage>
        <taxon>Eukaryota</taxon>
        <taxon>Fungi</taxon>
        <taxon>Dikarya</taxon>
        <taxon>Ascomycota</taxon>
        <taxon>Pezizomycotina</taxon>
        <taxon>Sordariomycetes</taxon>
        <taxon>Hypocreomycetidae</taxon>
        <taxon>Glomerellales</taxon>
        <taxon>Plectosphaerellaceae</taxon>
        <taxon>Verticillium</taxon>
    </lineage>
</organism>
<evidence type="ECO:0000256" key="11">
    <source>
        <dbReference type="ARBA" id="ARBA00048679"/>
    </source>
</evidence>
<evidence type="ECO:0000256" key="6">
    <source>
        <dbReference type="ARBA" id="ARBA00022679"/>
    </source>
</evidence>
<feature type="region of interest" description="Disordered" evidence="14">
    <location>
        <begin position="1"/>
        <end position="125"/>
    </location>
</feature>